<dbReference type="PANTHER" id="PTHR45991">
    <property type="entry name" value="PACHYTENE CHECKPOINT PROTEIN 2"/>
    <property type="match status" value="1"/>
</dbReference>
<keyword evidence="4" id="KW-0469">Meiosis</keyword>
<dbReference type="InterPro" id="IPR003959">
    <property type="entry name" value="ATPase_AAA_core"/>
</dbReference>
<dbReference type="InterPro" id="IPR058249">
    <property type="entry name" value="Pch2_C"/>
</dbReference>
<evidence type="ECO:0000256" key="4">
    <source>
        <dbReference type="ARBA" id="ARBA00023254"/>
    </source>
</evidence>
<dbReference type="GO" id="GO:0005694">
    <property type="term" value="C:chromosome"/>
    <property type="evidence" value="ECO:0007669"/>
    <property type="project" value="TreeGrafter"/>
</dbReference>
<proteinExistence type="inferred from homology"/>
<dbReference type="EMBL" id="MNPL01021682">
    <property type="protein sequence ID" value="OQR69267.1"/>
    <property type="molecule type" value="Genomic_DNA"/>
</dbReference>
<dbReference type="InterPro" id="IPR003960">
    <property type="entry name" value="ATPase_AAA_CS"/>
</dbReference>
<dbReference type="GO" id="GO:0005524">
    <property type="term" value="F:ATP binding"/>
    <property type="evidence" value="ECO:0007669"/>
    <property type="project" value="UniProtKB-KW"/>
</dbReference>
<accession>A0A1V9X6W1</accession>
<dbReference type="GO" id="GO:0007131">
    <property type="term" value="P:reciprocal meiotic recombination"/>
    <property type="evidence" value="ECO:0007669"/>
    <property type="project" value="TreeGrafter"/>
</dbReference>
<evidence type="ECO:0000313" key="8">
    <source>
        <dbReference type="Proteomes" id="UP000192247"/>
    </source>
</evidence>
<dbReference type="Gene3D" id="3.40.50.300">
    <property type="entry name" value="P-loop containing nucleotide triphosphate hydrolases"/>
    <property type="match status" value="1"/>
</dbReference>
<dbReference type="Proteomes" id="UP000192247">
    <property type="component" value="Unassembled WGS sequence"/>
</dbReference>
<dbReference type="GO" id="GO:0016887">
    <property type="term" value="F:ATP hydrolysis activity"/>
    <property type="evidence" value="ECO:0007669"/>
    <property type="project" value="InterPro"/>
</dbReference>
<evidence type="ECO:0000259" key="6">
    <source>
        <dbReference type="SMART" id="SM00382"/>
    </source>
</evidence>
<organism evidence="7 8">
    <name type="scientific">Tropilaelaps mercedesae</name>
    <dbReference type="NCBI Taxonomy" id="418985"/>
    <lineage>
        <taxon>Eukaryota</taxon>
        <taxon>Metazoa</taxon>
        <taxon>Ecdysozoa</taxon>
        <taxon>Arthropoda</taxon>
        <taxon>Chelicerata</taxon>
        <taxon>Arachnida</taxon>
        <taxon>Acari</taxon>
        <taxon>Parasitiformes</taxon>
        <taxon>Mesostigmata</taxon>
        <taxon>Gamasina</taxon>
        <taxon>Dermanyssoidea</taxon>
        <taxon>Laelapidae</taxon>
        <taxon>Tropilaelaps</taxon>
    </lineage>
</organism>
<dbReference type="Pfam" id="PF00004">
    <property type="entry name" value="AAA"/>
    <property type="match status" value="1"/>
</dbReference>
<dbReference type="PROSITE" id="PS00674">
    <property type="entry name" value="AAA"/>
    <property type="match status" value="1"/>
</dbReference>
<dbReference type="GO" id="GO:0005634">
    <property type="term" value="C:nucleus"/>
    <property type="evidence" value="ECO:0007669"/>
    <property type="project" value="TreeGrafter"/>
</dbReference>
<dbReference type="Pfam" id="PF23242">
    <property type="entry name" value="AAA_lid_TRIP13_C"/>
    <property type="match status" value="1"/>
</dbReference>
<dbReference type="InParanoid" id="A0A1V9X6W1"/>
<evidence type="ECO:0000313" key="7">
    <source>
        <dbReference type="EMBL" id="OQR69267.1"/>
    </source>
</evidence>
<keyword evidence="3 5" id="KW-0067">ATP-binding</keyword>
<dbReference type="InterPro" id="IPR003593">
    <property type="entry name" value="AAA+_ATPase"/>
</dbReference>
<evidence type="ECO:0000256" key="2">
    <source>
        <dbReference type="ARBA" id="ARBA00022741"/>
    </source>
</evidence>
<comment type="similarity">
    <text evidence="1">Belongs to the AAA ATPase family. PCH2 subfamily.</text>
</comment>
<dbReference type="SMART" id="SM00382">
    <property type="entry name" value="AAA"/>
    <property type="match status" value="1"/>
</dbReference>
<evidence type="ECO:0000256" key="1">
    <source>
        <dbReference type="ARBA" id="ARBA00007271"/>
    </source>
</evidence>
<dbReference type="SUPFAM" id="SSF52540">
    <property type="entry name" value="P-loop containing nucleoside triphosphate hydrolases"/>
    <property type="match status" value="1"/>
</dbReference>
<gene>
    <name evidence="7" type="ORF">BIW11_12366</name>
</gene>
<sequence>MIIEIQRSQISSLTLSLVRSDSGDGDVAALVDAFLKERAPAEIYDEFCGTPLEGIVDKIVVDRSDKKIAPSYYHYTLNTDGSGVEFIECDSSCLNAAHVFTLPCKEFDGLWENLHFDSDIKHNLLDYSAKALLFAERGVDHNVISFNKLVLLHGPPGTGKTSLCKGVAQKLAIRWSSRFPCGHFVEINAHSLFSKFFSESGKLVLQMFEKIAEIASDDTALVFVLIDEVESLAHSRAAAAAGNEPSDAIRVVNAVLTQLDRLKMMPNVLIMTTSNVESSIDGAFVDRADLCVYVGHPSPPAISKIFGSCLKELVKRKLLEDQPFAETSEFANIWTEICRMSVGVSGRSLRKLPLLAFSEGTNPMSMASFLDALFKLIKTKTAEKKLSQTHHMFQSISLV</sequence>
<dbReference type="InterPro" id="IPR044539">
    <property type="entry name" value="Pch2-like"/>
</dbReference>
<dbReference type="FunCoup" id="A0A1V9X6W1">
    <property type="interactions" value="1162"/>
</dbReference>
<dbReference type="FunFam" id="3.40.50.300:FF:001494">
    <property type="entry name" value="Pachytene checkpoint component Pch2"/>
    <property type="match status" value="1"/>
</dbReference>
<reference evidence="7 8" key="1">
    <citation type="journal article" date="2017" name="Gigascience">
        <title>Draft genome of the honey bee ectoparasitic mite, Tropilaelaps mercedesae, is shaped by the parasitic life history.</title>
        <authorList>
            <person name="Dong X."/>
            <person name="Armstrong S.D."/>
            <person name="Xia D."/>
            <person name="Makepeace B.L."/>
            <person name="Darby A.C."/>
            <person name="Kadowaki T."/>
        </authorList>
    </citation>
    <scope>NUCLEOTIDE SEQUENCE [LARGE SCALE GENOMIC DNA]</scope>
    <source>
        <strain evidence="7">Wuxi-XJTLU</strain>
    </source>
</reference>
<dbReference type="GO" id="GO:0051598">
    <property type="term" value="P:meiotic recombination checkpoint signaling"/>
    <property type="evidence" value="ECO:0007669"/>
    <property type="project" value="TreeGrafter"/>
</dbReference>
<keyword evidence="8" id="KW-1185">Reference proteome</keyword>
<dbReference type="PANTHER" id="PTHR45991:SF1">
    <property type="entry name" value="PACHYTENE CHECKPOINT PROTEIN 2 HOMOLOG"/>
    <property type="match status" value="1"/>
</dbReference>
<dbReference type="InterPro" id="IPR027417">
    <property type="entry name" value="P-loop_NTPase"/>
</dbReference>
<keyword evidence="2 5" id="KW-0547">Nucleotide-binding</keyword>
<comment type="caution">
    <text evidence="7">The sequence shown here is derived from an EMBL/GenBank/DDBJ whole genome shotgun (WGS) entry which is preliminary data.</text>
</comment>
<protein>
    <submittedName>
        <fullName evidence="7">ATP binding protein-like</fullName>
    </submittedName>
</protein>
<feature type="domain" description="AAA+ ATPase" evidence="6">
    <location>
        <begin position="146"/>
        <end position="298"/>
    </location>
</feature>
<evidence type="ECO:0000256" key="5">
    <source>
        <dbReference type="RuleBase" id="RU003651"/>
    </source>
</evidence>
<dbReference type="OrthoDB" id="10042665at2759"/>
<dbReference type="STRING" id="418985.A0A1V9X6W1"/>
<dbReference type="AlphaFoldDB" id="A0A1V9X6W1"/>
<name>A0A1V9X6W1_9ACAR</name>
<evidence type="ECO:0000256" key="3">
    <source>
        <dbReference type="ARBA" id="ARBA00022840"/>
    </source>
</evidence>